<protein>
    <recommendedName>
        <fullName evidence="1">ABM domain-containing protein</fullName>
    </recommendedName>
</protein>
<accession>A0AAV5RGI3</accession>
<evidence type="ECO:0000259" key="1">
    <source>
        <dbReference type="Pfam" id="PF03992"/>
    </source>
</evidence>
<dbReference type="Proteomes" id="UP001362899">
    <property type="component" value="Unassembled WGS sequence"/>
</dbReference>
<dbReference type="AlphaFoldDB" id="A0AAV5RGI3"/>
<feature type="domain" description="ABM" evidence="1">
    <location>
        <begin position="6"/>
        <end position="74"/>
    </location>
</feature>
<dbReference type="InterPro" id="IPR011008">
    <property type="entry name" value="Dimeric_a/b-barrel"/>
</dbReference>
<dbReference type="Pfam" id="PF03992">
    <property type="entry name" value="ABM"/>
    <property type="match status" value="1"/>
</dbReference>
<dbReference type="Gene3D" id="3.30.70.100">
    <property type="match status" value="1"/>
</dbReference>
<gene>
    <name evidence="2" type="ORF">DASB73_014980</name>
</gene>
<name>A0AAV5RGI3_STABA</name>
<proteinExistence type="predicted"/>
<dbReference type="InterPro" id="IPR007138">
    <property type="entry name" value="ABM_dom"/>
</dbReference>
<comment type="caution">
    <text evidence="2">The sequence shown here is derived from an EMBL/GenBank/DDBJ whole genome shotgun (WGS) entry which is preliminary data.</text>
</comment>
<keyword evidence="3" id="KW-1185">Reference proteome</keyword>
<reference evidence="2 3" key="1">
    <citation type="journal article" date="2023" name="Elife">
        <title>Identification of key yeast species and microbe-microbe interactions impacting larval growth of Drosophila in the wild.</title>
        <authorList>
            <person name="Mure A."/>
            <person name="Sugiura Y."/>
            <person name="Maeda R."/>
            <person name="Honda K."/>
            <person name="Sakurai N."/>
            <person name="Takahashi Y."/>
            <person name="Watada M."/>
            <person name="Katoh T."/>
            <person name="Gotoh A."/>
            <person name="Gotoh Y."/>
            <person name="Taniguchi I."/>
            <person name="Nakamura K."/>
            <person name="Hayashi T."/>
            <person name="Katayama T."/>
            <person name="Uemura T."/>
            <person name="Hattori Y."/>
        </authorList>
    </citation>
    <scope>NUCLEOTIDE SEQUENCE [LARGE SCALE GENOMIC DNA]</scope>
    <source>
        <strain evidence="2 3">SB-73</strain>
    </source>
</reference>
<evidence type="ECO:0000313" key="2">
    <source>
        <dbReference type="EMBL" id="GMM50540.1"/>
    </source>
</evidence>
<dbReference type="SUPFAM" id="SSF54909">
    <property type="entry name" value="Dimeric alpha+beta barrel"/>
    <property type="match status" value="1"/>
</dbReference>
<organism evidence="2 3">
    <name type="scientific">Starmerella bacillaris</name>
    <name type="common">Yeast</name>
    <name type="synonym">Candida zemplinina</name>
    <dbReference type="NCBI Taxonomy" id="1247836"/>
    <lineage>
        <taxon>Eukaryota</taxon>
        <taxon>Fungi</taxon>
        <taxon>Dikarya</taxon>
        <taxon>Ascomycota</taxon>
        <taxon>Saccharomycotina</taxon>
        <taxon>Dipodascomycetes</taxon>
        <taxon>Dipodascales</taxon>
        <taxon>Trichomonascaceae</taxon>
        <taxon>Starmerella</taxon>
    </lineage>
</organism>
<evidence type="ECO:0000313" key="3">
    <source>
        <dbReference type="Proteomes" id="UP001362899"/>
    </source>
</evidence>
<sequence>MAKSLYAQIEPAAGHEDFVKNAITEYAKFVRSEPGNVRFEVYLTEKGLLHIEETYKDEAAFQAHIGYPENKKFNDSIIGKVAGGASSVYFLTPLSVTF</sequence>
<dbReference type="EMBL" id="BTGC01000003">
    <property type="protein sequence ID" value="GMM50540.1"/>
    <property type="molecule type" value="Genomic_DNA"/>
</dbReference>